<dbReference type="Gene3D" id="3.30.200.20">
    <property type="entry name" value="Phosphorylase Kinase, domain 1"/>
    <property type="match status" value="1"/>
</dbReference>
<gene>
    <name evidence="12" type="ORF">F511_25276</name>
</gene>
<dbReference type="InterPro" id="IPR017441">
    <property type="entry name" value="Protein_kinase_ATP_BS"/>
</dbReference>
<dbReference type="GO" id="GO:0061630">
    <property type="term" value="F:ubiquitin protein ligase activity"/>
    <property type="evidence" value="ECO:0007669"/>
    <property type="project" value="UniProtKB-EC"/>
</dbReference>
<comment type="function">
    <text evidence="2">Functions as an E3 ubiquitin ligase.</text>
</comment>
<dbReference type="CDD" id="cd01989">
    <property type="entry name" value="USP_STK_Ubox_N"/>
    <property type="match status" value="1"/>
</dbReference>
<dbReference type="InterPro" id="IPR051348">
    <property type="entry name" value="U-box_ubiquitin_ligases"/>
</dbReference>
<dbReference type="InterPro" id="IPR003613">
    <property type="entry name" value="Ubox_domain"/>
</dbReference>
<dbReference type="PANTHER" id="PTHR45647">
    <property type="entry name" value="OS02G0152300 PROTEIN"/>
    <property type="match status" value="1"/>
</dbReference>
<dbReference type="GO" id="GO:0004672">
    <property type="term" value="F:protein kinase activity"/>
    <property type="evidence" value="ECO:0007669"/>
    <property type="project" value="InterPro"/>
</dbReference>
<evidence type="ECO:0000256" key="2">
    <source>
        <dbReference type="ARBA" id="ARBA00003861"/>
    </source>
</evidence>
<dbReference type="PROSITE" id="PS00107">
    <property type="entry name" value="PROTEIN_KINASE_ATP"/>
    <property type="match status" value="1"/>
</dbReference>
<accession>A0A2Z7B1V3</accession>
<evidence type="ECO:0000256" key="8">
    <source>
        <dbReference type="SAM" id="Coils"/>
    </source>
</evidence>
<keyword evidence="6" id="KW-0833">Ubl conjugation pathway</keyword>
<dbReference type="Gene3D" id="3.30.40.10">
    <property type="entry name" value="Zinc/RING finger domain, C3HC4 (zinc finger)"/>
    <property type="match status" value="1"/>
</dbReference>
<keyword evidence="8" id="KW-0175">Coiled coil</keyword>
<dbReference type="SUPFAM" id="SSF56112">
    <property type="entry name" value="Protein kinase-like (PK-like)"/>
    <property type="match status" value="1"/>
</dbReference>
<feature type="region of interest" description="Disordered" evidence="9">
    <location>
        <begin position="224"/>
        <end position="254"/>
    </location>
</feature>
<dbReference type="InterPro" id="IPR013083">
    <property type="entry name" value="Znf_RING/FYVE/PHD"/>
</dbReference>
<keyword evidence="5" id="KW-0808">Transferase</keyword>
<keyword evidence="13" id="KW-1185">Reference proteome</keyword>
<feature type="domain" description="Protein kinase" evidence="10">
    <location>
        <begin position="445"/>
        <end position="707"/>
    </location>
</feature>
<dbReference type="AlphaFoldDB" id="A0A2Z7B1V3"/>
<dbReference type="CDD" id="cd16655">
    <property type="entry name" value="RING-Ubox_WDSUB1-like"/>
    <property type="match status" value="1"/>
</dbReference>
<dbReference type="Pfam" id="PF04564">
    <property type="entry name" value="U-box"/>
    <property type="match status" value="1"/>
</dbReference>
<sequence>MMGDEGESFDYNPTLYVAVGRNVKEGKSLLEWAVKSFEGRKICLLHVHHPTILVSLLNGRLSESKFKKSAINTCEEIDRLKNQKLLNQYLLFLLQMGIQADKVLIEMNNTEKGILKLISHHRIGDLVMGAAADTFLTKKFSETKTNKALIVCQQAPLSCHIWFVCKGDLICSRPEGGGSSLTSTKTLSFPLNGYGSTLKHDNVENIVANSENVCFEHLSRSMEMSDSPLDSTTTAESGSSSPSFEKGKLGEHLPCSSSSNSLDFMYHQNEASDIQERLEHTLKDVEKWNQKLFEESLNRWRAEEDAFDAVRKAEAAESQYKEEMNRRQEIEEVSTSLKQEIQTMKNHHDQSLKELRLIRDHIPELENELNKARSLEKELENKILQAVNLLITFKGTRDKLRIEYHSANRKVNKLMNLANEDPMGISNTQVFGVSFSDIIEATQGLNPCHRIGDGRSGSVFKGVLFHAKVAIKMLPSSGSQSDSEFKYEVEVLSRVRHPNLVALIGACPESRSLVYEYIENSSLEDYLSAPAKSRALLWQTRIRIAIEICSVLVFLSANQGCNVHGNLKPSKILFDRNFFCKISDFGIFNLMSRNDNPFTCNNDPEIIAYMDPEILESGILTTETDVYAFGIILLRLLTGRPASTVVRDVKCALERGHLNAILDLSAGDWPLELAKKLANLSLRCCETNGLDRPDLSSEIWVVLEPLKDLCHQSQSTSTSPGSSSRSQQKIPSHFVCPIFQEVMTDPCIAADGFTYEADAIKGWFGSGHKTSPMTNLKLENCDLLPNYALYYAIQEWQQRHT</sequence>
<dbReference type="EMBL" id="KV010154">
    <property type="protein sequence ID" value="KZV28301.1"/>
    <property type="molecule type" value="Genomic_DNA"/>
</dbReference>
<dbReference type="GO" id="GO:0016567">
    <property type="term" value="P:protein ubiquitination"/>
    <property type="evidence" value="ECO:0007669"/>
    <property type="project" value="UniProtKB-UniPathway"/>
</dbReference>
<name>A0A2Z7B1V3_9LAMI</name>
<dbReference type="GO" id="GO:0005524">
    <property type="term" value="F:ATP binding"/>
    <property type="evidence" value="ECO:0007669"/>
    <property type="project" value="UniProtKB-UniRule"/>
</dbReference>
<evidence type="ECO:0000256" key="6">
    <source>
        <dbReference type="ARBA" id="ARBA00022786"/>
    </source>
</evidence>
<dbReference type="SUPFAM" id="SSF57850">
    <property type="entry name" value="RING/U-box"/>
    <property type="match status" value="1"/>
</dbReference>
<evidence type="ECO:0000259" key="10">
    <source>
        <dbReference type="PROSITE" id="PS50011"/>
    </source>
</evidence>
<evidence type="ECO:0000256" key="3">
    <source>
        <dbReference type="ARBA" id="ARBA00004906"/>
    </source>
</evidence>
<keyword evidence="7" id="KW-0067">ATP-binding</keyword>
<feature type="domain" description="U-box" evidence="11">
    <location>
        <begin position="729"/>
        <end position="801"/>
    </location>
</feature>
<comment type="catalytic activity">
    <reaction evidence="1">
        <text>S-ubiquitinyl-[E2 ubiquitin-conjugating enzyme]-L-cysteine + [acceptor protein]-L-lysine = [E2 ubiquitin-conjugating enzyme]-L-cysteine + N(6)-ubiquitinyl-[acceptor protein]-L-lysine.</text>
        <dbReference type="EC" id="2.3.2.27"/>
    </reaction>
</comment>
<dbReference type="PROSITE" id="PS51698">
    <property type="entry name" value="U_BOX"/>
    <property type="match status" value="1"/>
</dbReference>
<dbReference type="InterPro" id="IPR001245">
    <property type="entry name" value="Ser-Thr/Tyr_kinase_cat_dom"/>
</dbReference>
<feature type="coiled-coil region" evidence="8">
    <location>
        <begin position="271"/>
        <end position="417"/>
    </location>
</feature>
<feature type="binding site" evidence="7">
    <location>
        <position position="472"/>
    </location>
    <ligand>
        <name>ATP</name>
        <dbReference type="ChEBI" id="CHEBI:30616"/>
    </ligand>
</feature>
<dbReference type="InterPro" id="IPR000719">
    <property type="entry name" value="Prot_kinase_dom"/>
</dbReference>
<proteinExistence type="predicted"/>
<dbReference type="Gene3D" id="1.10.510.10">
    <property type="entry name" value="Transferase(Phosphotransferase) domain 1"/>
    <property type="match status" value="1"/>
</dbReference>
<dbReference type="OrthoDB" id="4062651at2759"/>
<evidence type="ECO:0000256" key="9">
    <source>
        <dbReference type="SAM" id="MobiDB-lite"/>
    </source>
</evidence>
<dbReference type="InterPro" id="IPR011009">
    <property type="entry name" value="Kinase-like_dom_sf"/>
</dbReference>
<evidence type="ECO:0000259" key="11">
    <source>
        <dbReference type="PROSITE" id="PS51698"/>
    </source>
</evidence>
<protein>
    <recommendedName>
        <fullName evidence="4">RING-type E3 ubiquitin transferase</fullName>
        <ecNumber evidence="4">2.3.2.27</ecNumber>
    </recommendedName>
</protein>
<dbReference type="PANTHER" id="PTHR45647:SF22">
    <property type="entry name" value="U-BOX DOMAIN-CONTAINING PROTEIN 32"/>
    <property type="match status" value="1"/>
</dbReference>
<dbReference type="PROSITE" id="PS50011">
    <property type="entry name" value="PROTEIN_KINASE_DOM"/>
    <property type="match status" value="1"/>
</dbReference>
<comment type="pathway">
    <text evidence="3">Protein modification; protein ubiquitination.</text>
</comment>
<evidence type="ECO:0000256" key="1">
    <source>
        <dbReference type="ARBA" id="ARBA00000900"/>
    </source>
</evidence>
<dbReference type="SMART" id="SM00504">
    <property type="entry name" value="Ubox"/>
    <property type="match status" value="1"/>
</dbReference>
<dbReference type="UniPathway" id="UPA00143"/>
<evidence type="ECO:0000256" key="4">
    <source>
        <dbReference type="ARBA" id="ARBA00012483"/>
    </source>
</evidence>
<evidence type="ECO:0000256" key="5">
    <source>
        <dbReference type="ARBA" id="ARBA00022679"/>
    </source>
</evidence>
<evidence type="ECO:0000313" key="12">
    <source>
        <dbReference type="EMBL" id="KZV28301.1"/>
    </source>
</evidence>
<keyword evidence="7" id="KW-0547">Nucleotide-binding</keyword>
<reference evidence="12 13" key="1">
    <citation type="journal article" date="2015" name="Proc. Natl. Acad. Sci. U.S.A.">
        <title>The resurrection genome of Boea hygrometrica: A blueprint for survival of dehydration.</title>
        <authorList>
            <person name="Xiao L."/>
            <person name="Yang G."/>
            <person name="Zhang L."/>
            <person name="Yang X."/>
            <person name="Zhao S."/>
            <person name="Ji Z."/>
            <person name="Zhou Q."/>
            <person name="Hu M."/>
            <person name="Wang Y."/>
            <person name="Chen M."/>
            <person name="Xu Y."/>
            <person name="Jin H."/>
            <person name="Xiao X."/>
            <person name="Hu G."/>
            <person name="Bao F."/>
            <person name="Hu Y."/>
            <person name="Wan P."/>
            <person name="Li L."/>
            <person name="Deng X."/>
            <person name="Kuang T."/>
            <person name="Xiang C."/>
            <person name="Zhu J.K."/>
            <person name="Oliver M.J."/>
            <person name="He Y."/>
        </authorList>
    </citation>
    <scope>NUCLEOTIDE SEQUENCE [LARGE SCALE GENOMIC DNA]</scope>
    <source>
        <strain evidence="13">cv. XS01</strain>
    </source>
</reference>
<feature type="compositionally biased region" description="Polar residues" evidence="9">
    <location>
        <begin position="224"/>
        <end position="243"/>
    </location>
</feature>
<evidence type="ECO:0000256" key="7">
    <source>
        <dbReference type="PROSITE-ProRule" id="PRU10141"/>
    </source>
</evidence>
<organism evidence="12 13">
    <name type="scientific">Dorcoceras hygrometricum</name>
    <dbReference type="NCBI Taxonomy" id="472368"/>
    <lineage>
        <taxon>Eukaryota</taxon>
        <taxon>Viridiplantae</taxon>
        <taxon>Streptophyta</taxon>
        <taxon>Embryophyta</taxon>
        <taxon>Tracheophyta</taxon>
        <taxon>Spermatophyta</taxon>
        <taxon>Magnoliopsida</taxon>
        <taxon>eudicotyledons</taxon>
        <taxon>Gunneridae</taxon>
        <taxon>Pentapetalae</taxon>
        <taxon>asterids</taxon>
        <taxon>lamiids</taxon>
        <taxon>Lamiales</taxon>
        <taxon>Gesneriaceae</taxon>
        <taxon>Didymocarpoideae</taxon>
        <taxon>Trichosporeae</taxon>
        <taxon>Loxocarpinae</taxon>
        <taxon>Dorcoceras</taxon>
    </lineage>
</organism>
<dbReference type="EC" id="2.3.2.27" evidence="4"/>
<dbReference type="Pfam" id="PF07714">
    <property type="entry name" value="PK_Tyr_Ser-Thr"/>
    <property type="match status" value="1"/>
</dbReference>
<dbReference type="Proteomes" id="UP000250235">
    <property type="component" value="Unassembled WGS sequence"/>
</dbReference>
<evidence type="ECO:0000313" key="13">
    <source>
        <dbReference type="Proteomes" id="UP000250235"/>
    </source>
</evidence>